<accession>A0A8S1RLR7</accession>
<comment type="subcellular location">
    <subcellularLocation>
        <location evidence="1">Nucleus</location>
    </subcellularLocation>
</comment>
<organism evidence="10 11">
    <name type="scientific">Paramecium sonneborni</name>
    <dbReference type="NCBI Taxonomy" id="65129"/>
    <lineage>
        <taxon>Eukaryota</taxon>
        <taxon>Sar</taxon>
        <taxon>Alveolata</taxon>
        <taxon>Ciliophora</taxon>
        <taxon>Intramacronucleata</taxon>
        <taxon>Oligohymenophorea</taxon>
        <taxon>Peniculida</taxon>
        <taxon>Parameciidae</taxon>
        <taxon>Paramecium</taxon>
    </lineage>
</organism>
<dbReference type="OrthoDB" id="425490at2759"/>
<reference evidence="10" key="1">
    <citation type="submission" date="2021-01" db="EMBL/GenBank/DDBJ databases">
        <authorList>
            <consortium name="Genoscope - CEA"/>
            <person name="William W."/>
        </authorList>
    </citation>
    <scope>NUCLEOTIDE SEQUENCE</scope>
</reference>
<dbReference type="Pfam" id="PF00170">
    <property type="entry name" value="bZIP_1"/>
    <property type="match status" value="2"/>
</dbReference>
<feature type="domain" description="BZIP" evidence="9">
    <location>
        <begin position="447"/>
        <end position="511"/>
    </location>
</feature>
<evidence type="ECO:0000256" key="6">
    <source>
        <dbReference type="ARBA" id="ARBA00023242"/>
    </source>
</evidence>
<evidence type="ECO:0000256" key="5">
    <source>
        <dbReference type="ARBA" id="ARBA00023163"/>
    </source>
</evidence>
<name>A0A8S1RLR7_9CILI</name>
<evidence type="ECO:0000259" key="9">
    <source>
        <dbReference type="SMART" id="SM00338"/>
    </source>
</evidence>
<dbReference type="PANTHER" id="PTHR47416:SF8">
    <property type="entry name" value="BASIC-LEUCINE ZIPPER TRANSCRIPTION FACTOR E-RELATED"/>
    <property type="match status" value="1"/>
</dbReference>
<dbReference type="EMBL" id="CAJJDN010000183">
    <property type="protein sequence ID" value="CAD8128080.1"/>
    <property type="molecule type" value="Genomic_DNA"/>
</dbReference>
<keyword evidence="3" id="KW-0805">Transcription regulation</keyword>
<evidence type="ECO:0000256" key="4">
    <source>
        <dbReference type="ARBA" id="ARBA00023125"/>
    </source>
</evidence>
<keyword evidence="7" id="KW-0175">Coiled coil</keyword>
<dbReference type="GO" id="GO:0003677">
    <property type="term" value="F:DNA binding"/>
    <property type="evidence" value="ECO:0007669"/>
    <property type="project" value="UniProtKB-KW"/>
</dbReference>
<gene>
    <name evidence="10" type="ORF">PSON_ATCC_30995.1.T1830013</name>
</gene>
<evidence type="ECO:0000313" key="11">
    <source>
        <dbReference type="Proteomes" id="UP000692954"/>
    </source>
</evidence>
<evidence type="ECO:0000256" key="2">
    <source>
        <dbReference type="ARBA" id="ARBA00007163"/>
    </source>
</evidence>
<dbReference type="SMART" id="SM00338">
    <property type="entry name" value="BRLZ"/>
    <property type="match status" value="2"/>
</dbReference>
<feature type="coiled-coil region" evidence="7">
    <location>
        <begin position="281"/>
        <end position="325"/>
    </location>
</feature>
<feature type="coiled-coil region" evidence="7">
    <location>
        <begin position="142"/>
        <end position="169"/>
    </location>
</feature>
<keyword evidence="4" id="KW-0238">DNA-binding</keyword>
<comment type="caution">
    <text evidence="10">The sequence shown here is derived from an EMBL/GenBank/DDBJ whole genome shotgun (WGS) entry which is preliminary data.</text>
</comment>
<feature type="coiled-coil region" evidence="7">
    <location>
        <begin position="606"/>
        <end position="650"/>
    </location>
</feature>
<dbReference type="PANTHER" id="PTHR47416">
    <property type="entry name" value="BASIC-LEUCINE ZIPPER TRANSCRIPTION FACTOR F-RELATED"/>
    <property type="match status" value="1"/>
</dbReference>
<feature type="region of interest" description="Disordered" evidence="8">
    <location>
        <begin position="68"/>
        <end position="88"/>
    </location>
</feature>
<dbReference type="Proteomes" id="UP000692954">
    <property type="component" value="Unassembled WGS sequence"/>
</dbReference>
<evidence type="ECO:0000256" key="8">
    <source>
        <dbReference type="SAM" id="MobiDB-lite"/>
    </source>
</evidence>
<evidence type="ECO:0000256" key="3">
    <source>
        <dbReference type="ARBA" id="ARBA00023015"/>
    </source>
</evidence>
<dbReference type="CDD" id="cd14811">
    <property type="entry name" value="bZIP_u2"/>
    <property type="match status" value="2"/>
</dbReference>
<keyword evidence="6" id="KW-0539">Nucleus</keyword>
<evidence type="ECO:0000313" key="10">
    <source>
        <dbReference type="EMBL" id="CAD8128080.1"/>
    </source>
</evidence>
<dbReference type="InterPro" id="IPR004827">
    <property type="entry name" value="bZIP"/>
</dbReference>
<comment type="similarity">
    <text evidence="2">Belongs to the bZIP family.</text>
</comment>
<keyword evidence="11" id="KW-1185">Reference proteome</keyword>
<dbReference type="GO" id="GO:0005634">
    <property type="term" value="C:nucleus"/>
    <property type="evidence" value="ECO:0007669"/>
    <property type="project" value="UniProtKB-SubCell"/>
</dbReference>
<dbReference type="AlphaFoldDB" id="A0A8S1RLR7"/>
<keyword evidence="5" id="KW-0804">Transcription</keyword>
<evidence type="ECO:0000256" key="1">
    <source>
        <dbReference type="ARBA" id="ARBA00004123"/>
    </source>
</evidence>
<protein>
    <recommendedName>
        <fullName evidence="9">BZIP domain-containing protein</fullName>
    </recommendedName>
</protein>
<sequence>MYNNNFEFIGEDHYVNFQMDQHQLDLGFVNSSSQMLCQNSDDECLNQQEFFSQIRLQKNNNEFQLIPEQRQGKRQQKKKRSEDTIFSSKQNQKNTYINKITSLIQETKPIVASKFERKVSINTDDSIQAKLIRNRECAKNSRKRKKIYLELLENRVNTLKEELDKCKKIIKGHNSYMQQIESNTQLQNYFLCRQQLFEKLEFAVQNNSDKNEVNMLLDQMRLRIGGGNEKIKASNYFLQQIMEMSFPDHVTYLLWASGLNLNETNWFIDLSREINISDLQMKSLKKSYQNIEQDREQLKEIIKQLQNVKENLDQKTNSLENFIDDLRKILTPIQVQRKINFRKNLTFKFWGKILKLSMIQKLKKEIMILCQKRFKFDIYIYLIIIYLKFDLLFDFQLHRQQKKKRSEDTIFSSKQNQKNTYINKITSLIQETKPIVASKFERKVSINTDDSIQAKLIRNRECAKNSRKRKKIYLELLENRVNTLKEELDKCKKIIKGHNSYMQQIESNTQLQNYFLCRQQLFEKLEFAVQNNSDKNEVNMLLDQMRLRIGGGNEKIKASNYFLQQIMEMSFPDHVTYLLWASGLNLNETNWFIDLSREINISDLQMKSLKKSYQNIEQDREQLKEIIKQLQNVKENLDQKTNSLENFIDDLRKILTPIQVAKFLLGLEKNKFQKEFNIQILGKDFEVEYDTEIKEGDYDTVLKKVQI</sequence>
<feature type="coiled-coil region" evidence="7">
    <location>
        <begin position="467"/>
        <end position="494"/>
    </location>
</feature>
<feature type="domain" description="BZIP" evidence="9">
    <location>
        <begin position="122"/>
        <end position="186"/>
    </location>
</feature>
<dbReference type="GO" id="GO:0003700">
    <property type="term" value="F:DNA-binding transcription factor activity"/>
    <property type="evidence" value="ECO:0007669"/>
    <property type="project" value="InterPro"/>
</dbReference>
<proteinExistence type="inferred from homology"/>
<evidence type="ECO:0000256" key="7">
    <source>
        <dbReference type="SAM" id="Coils"/>
    </source>
</evidence>